<name>A0A0B8QWV9_LACLL</name>
<dbReference type="CDD" id="cd00093">
    <property type="entry name" value="HTH_XRE"/>
    <property type="match status" value="1"/>
</dbReference>
<dbReference type="InterPro" id="IPR010057">
    <property type="entry name" value="Transcription_activator_Rgg_C"/>
</dbReference>
<reference evidence="1 2" key="1">
    <citation type="submission" date="2015-01" db="EMBL/GenBank/DDBJ databases">
        <title>Lactococcus lactis subsp.lactis JCM 5805 whole genome shotgun sequence.</title>
        <authorList>
            <person name="Fujii T."/>
            <person name="Tomita Y."/>
            <person name="Ikushima S."/>
            <person name="Fujiwara D."/>
        </authorList>
    </citation>
    <scope>NUCLEOTIDE SEQUENCE [LARGE SCALE GENOMIC DNA]</scope>
    <source>
        <strain evidence="1 2">JCM 5805</strain>
    </source>
</reference>
<dbReference type="PANTHER" id="PTHR37038">
    <property type="entry name" value="TRANSCRIPTIONAL REGULATOR-RELATED"/>
    <property type="match status" value="1"/>
</dbReference>
<dbReference type="PROSITE" id="PS50943">
    <property type="entry name" value="HTH_CROC1"/>
    <property type="match status" value="1"/>
</dbReference>
<dbReference type="InterPro" id="IPR010982">
    <property type="entry name" value="Lambda_DNA-bd_dom_sf"/>
</dbReference>
<dbReference type="SMART" id="SM00530">
    <property type="entry name" value="HTH_XRE"/>
    <property type="match status" value="1"/>
</dbReference>
<dbReference type="PANTHER" id="PTHR37038:SF12">
    <property type="entry name" value="TRANSCRIPTIONAL REGULATOR"/>
    <property type="match status" value="1"/>
</dbReference>
<evidence type="ECO:0000313" key="2">
    <source>
        <dbReference type="Proteomes" id="UP000031847"/>
    </source>
</evidence>
<dbReference type="GO" id="GO:0003677">
    <property type="term" value="F:DNA binding"/>
    <property type="evidence" value="ECO:0007669"/>
    <property type="project" value="InterPro"/>
</dbReference>
<evidence type="ECO:0000313" key="1">
    <source>
        <dbReference type="EMBL" id="GAM81527.1"/>
    </source>
</evidence>
<comment type="caution">
    <text evidence="1">The sequence shown here is derived from an EMBL/GenBank/DDBJ whole genome shotgun (WGS) entry which is preliminary data.</text>
</comment>
<sequence length="279" mass="32949">MEKVMDTNLGRTFRRLRKFKNMEIKEVASEDISYAQISKFERGKTDMTLTKFLSSLKAINVSLEEFYHEAYFSNLSKGPLFNYDFCQKFEIEDKEKLHQLLKIETDLLTLHPSIKCHKLNIIQIKSQLHLIDPNIQVNKKDTLYLKEYLLSINKFCAYELYLYSSCLSLLDNKTQEQLIQKIISAEDEYLDFISPKILKIILRLIPIFIENNFLDSLPLLFTYLESHTKSDLFFYEKVTTVYLKALYELKINPENHEASSLLNSYSEVFKLFNSLETEH</sequence>
<dbReference type="InterPro" id="IPR053163">
    <property type="entry name" value="HTH-type_regulator_Rgg"/>
</dbReference>
<dbReference type="Proteomes" id="UP000031847">
    <property type="component" value="Unassembled WGS sequence"/>
</dbReference>
<dbReference type="SUPFAM" id="SSF47413">
    <property type="entry name" value="lambda repressor-like DNA-binding domains"/>
    <property type="match status" value="1"/>
</dbReference>
<organism evidence="1 2">
    <name type="scientific">Lactococcus lactis subsp. lactis</name>
    <name type="common">Streptococcus lactis</name>
    <dbReference type="NCBI Taxonomy" id="1360"/>
    <lineage>
        <taxon>Bacteria</taxon>
        <taxon>Bacillati</taxon>
        <taxon>Bacillota</taxon>
        <taxon>Bacilli</taxon>
        <taxon>Lactobacillales</taxon>
        <taxon>Streptococcaceae</taxon>
        <taxon>Lactococcus</taxon>
    </lineage>
</organism>
<dbReference type="EMBL" id="BBSI01000040">
    <property type="protein sequence ID" value="GAM81527.1"/>
    <property type="molecule type" value="Genomic_DNA"/>
</dbReference>
<dbReference type="AlphaFoldDB" id="A0A0B8QWV9"/>
<proteinExistence type="predicted"/>
<dbReference type="Gene3D" id="1.10.260.40">
    <property type="entry name" value="lambda repressor-like DNA-binding domains"/>
    <property type="match status" value="1"/>
</dbReference>
<accession>A0A0B8QWV9</accession>
<protein>
    <submittedName>
        <fullName evidence="1">Predicted transcriptional regulators</fullName>
    </submittedName>
</protein>
<dbReference type="NCBIfam" id="TIGR01716">
    <property type="entry name" value="RGG_Cterm"/>
    <property type="match status" value="1"/>
</dbReference>
<gene>
    <name evidence="1" type="ORF">JCM5805K_2651</name>
</gene>
<dbReference type="InterPro" id="IPR001387">
    <property type="entry name" value="Cro/C1-type_HTH"/>
</dbReference>
<dbReference type="Pfam" id="PF21259">
    <property type="entry name" value="Rgg_C"/>
    <property type="match status" value="1"/>
</dbReference>